<dbReference type="PANTHER" id="PTHR38790:SF4">
    <property type="entry name" value="2EXR DOMAIN-CONTAINING PROTEIN"/>
    <property type="match status" value="1"/>
</dbReference>
<name>A0A364N3S0_STELY</name>
<dbReference type="InterPro" id="IPR045518">
    <property type="entry name" value="2EXR"/>
</dbReference>
<accession>A0A364N3S0</accession>
<proteinExistence type="predicted"/>
<keyword evidence="3" id="KW-1185">Reference proteome</keyword>
<evidence type="ECO:0000313" key="2">
    <source>
        <dbReference type="EMBL" id="RAR11152.1"/>
    </source>
</evidence>
<protein>
    <recommendedName>
        <fullName evidence="1">2EXR domain-containing protein</fullName>
    </recommendedName>
</protein>
<organism evidence="2 3">
    <name type="scientific">Stemphylium lycopersici</name>
    <name type="common">Tomato gray leaf spot disease fungus</name>
    <name type="synonym">Thyrospora lycopersici</name>
    <dbReference type="NCBI Taxonomy" id="183478"/>
    <lineage>
        <taxon>Eukaryota</taxon>
        <taxon>Fungi</taxon>
        <taxon>Dikarya</taxon>
        <taxon>Ascomycota</taxon>
        <taxon>Pezizomycotina</taxon>
        <taxon>Dothideomycetes</taxon>
        <taxon>Pleosporomycetidae</taxon>
        <taxon>Pleosporales</taxon>
        <taxon>Pleosporineae</taxon>
        <taxon>Pleosporaceae</taxon>
        <taxon>Stemphylium</taxon>
    </lineage>
</organism>
<evidence type="ECO:0000313" key="3">
    <source>
        <dbReference type="Proteomes" id="UP000249619"/>
    </source>
</evidence>
<reference evidence="3" key="1">
    <citation type="submission" date="2018-05" db="EMBL/GenBank/DDBJ databases">
        <title>Draft genome sequence of Stemphylium lycopersici strain CIDEFI 213.</title>
        <authorList>
            <person name="Medina R."/>
            <person name="Franco M.E.E."/>
            <person name="Lucentini C.G."/>
            <person name="Saparrat M.C.N."/>
            <person name="Balatti P.A."/>
        </authorList>
    </citation>
    <scope>NUCLEOTIDE SEQUENCE [LARGE SCALE GENOMIC DNA]</scope>
    <source>
        <strain evidence="3">CIDEFI 213</strain>
    </source>
</reference>
<comment type="caution">
    <text evidence="2">The sequence shown here is derived from an EMBL/GenBank/DDBJ whole genome shotgun (WGS) entry which is preliminary data.</text>
</comment>
<evidence type="ECO:0000259" key="1">
    <source>
        <dbReference type="Pfam" id="PF20150"/>
    </source>
</evidence>
<dbReference type="EMBL" id="QGDH01000059">
    <property type="protein sequence ID" value="RAR11152.1"/>
    <property type="molecule type" value="Genomic_DNA"/>
</dbReference>
<dbReference type="PANTHER" id="PTHR38790">
    <property type="entry name" value="2EXR DOMAIN-CONTAINING PROTEIN-RELATED"/>
    <property type="match status" value="1"/>
</dbReference>
<sequence>MSPRRSERVASRYASSVARPKPWRGQRGYHKLKNGFLNIEPIGLEVDICIDNARNSPLLRLPPEIRDMIWSFALGASVLRMKVSKRDSPQRASYSTYWSLLRVCRQIYAEAAKLPYLLNTFLFLDIEEVTRHAKVGNLRHVHKIECGALPLRLALLFQDNRAILPPLDKLPSLEKITVIWYGTEFFDINMYSAAAQTLLEKHFDGKDITVRQDDLTGWCKYYEET</sequence>
<dbReference type="Pfam" id="PF20150">
    <property type="entry name" value="2EXR"/>
    <property type="match status" value="1"/>
</dbReference>
<feature type="domain" description="2EXR" evidence="1">
    <location>
        <begin position="60"/>
        <end position="115"/>
    </location>
</feature>
<dbReference type="AlphaFoldDB" id="A0A364N3S0"/>
<gene>
    <name evidence="2" type="ORF">DDE83_004687</name>
</gene>
<dbReference type="Proteomes" id="UP000249619">
    <property type="component" value="Unassembled WGS sequence"/>
</dbReference>